<organism evidence="3 4">
    <name type="scientific">Halteria grandinella</name>
    <dbReference type="NCBI Taxonomy" id="5974"/>
    <lineage>
        <taxon>Eukaryota</taxon>
        <taxon>Sar</taxon>
        <taxon>Alveolata</taxon>
        <taxon>Ciliophora</taxon>
        <taxon>Intramacronucleata</taxon>
        <taxon>Spirotrichea</taxon>
        <taxon>Stichotrichia</taxon>
        <taxon>Sporadotrichida</taxon>
        <taxon>Halteriidae</taxon>
        <taxon>Halteria</taxon>
    </lineage>
</organism>
<feature type="region of interest" description="Disordered" evidence="1">
    <location>
        <begin position="249"/>
        <end position="275"/>
    </location>
</feature>
<evidence type="ECO:0000313" key="4">
    <source>
        <dbReference type="Proteomes" id="UP000785679"/>
    </source>
</evidence>
<dbReference type="AlphaFoldDB" id="A0A8J8P278"/>
<dbReference type="PANTHER" id="PTHR46210:SF1">
    <property type="entry name" value="FHA DOMAIN-CONTAINING PROTEIN"/>
    <property type="match status" value="1"/>
</dbReference>
<dbReference type="Gene3D" id="2.60.200.20">
    <property type="match status" value="1"/>
</dbReference>
<dbReference type="PROSITE" id="PS50006">
    <property type="entry name" value="FHA_DOMAIN"/>
    <property type="match status" value="1"/>
</dbReference>
<sequence>MKKADLSINKYFMSNPHFASTLSPRPRMDQIHPSLNNSIVPIGSERNNQNSARSGGQITTSYTDITTLNQKDIQLLNYVIHSDAKSYMVIESVTNTTSKTIHVVNFTAQKKIKVGRGPNAEVRITDISVSRFHTQIKLSKFGEVIISDNGSKFGTLVQLSEPIAIPQGKAKPLHVQVGRCLLQFHSFNRWTCLQRCFGGGFMDDNCLHYDEVSRFYPIEYQTLFNKHARKSAANLKNQSTASIRPMINPLQQSNGADASSMSQLDITSNPRRNQGSALHYFSNEPMRGYGNEGGMFRTAVSNQLVVSSTIMYDNEETMAVGSSQVLGLNRNRLESSVSMNIDFNGQSHDLTRQTQGDLIQQSRSRPPIPGASRYGSLDQEEVMRVSVSISQQDNNSDLHARQNQRSLREGRSGLMVLDERKEEDEEEDDDQVRIIGGGGELQIADRSQVQIIEEEKKGEERQRAVESEEEDEEESKVQPFSSRIESAADVYGLAMIPHKNTAPLSITTANPIFNYGAMIQQQDYQDSLSSQVLPFTDPTSTGNPITPSRAAGFSGADSLRVIMNNPEQQHGTITSSTTQLPGARKSNLETIIAIQENNEQEDGQVGAKKQSKEQE</sequence>
<feature type="compositionally biased region" description="Polar residues" evidence="1">
    <location>
        <begin position="567"/>
        <end position="580"/>
    </location>
</feature>
<comment type="caution">
    <text evidence="3">The sequence shown here is derived from an EMBL/GenBank/DDBJ whole genome shotgun (WGS) entry which is preliminary data.</text>
</comment>
<dbReference type="EMBL" id="RRYP01002687">
    <property type="protein sequence ID" value="TNV84520.1"/>
    <property type="molecule type" value="Genomic_DNA"/>
</dbReference>
<feature type="domain" description="FHA" evidence="2">
    <location>
        <begin position="112"/>
        <end position="158"/>
    </location>
</feature>
<dbReference type="InterPro" id="IPR000253">
    <property type="entry name" value="FHA_dom"/>
</dbReference>
<gene>
    <name evidence="3" type="ORF">FGO68_gene17229</name>
</gene>
<evidence type="ECO:0000256" key="1">
    <source>
        <dbReference type="SAM" id="MobiDB-lite"/>
    </source>
</evidence>
<feature type="compositionally biased region" description="Basic and acidic residues" evidence="1">
    <location>
        <begin position="454"/>
        <end position="466"/>
    </location>
</feature>
<name>A0A8J8P278_HALGN</name>
<keyword evidence="4" id="KW-1185">Reference proteome</keyword>
<feature type="region of interest" description="Disordered" evidence="1">
    <location>
        <begin position="390"/>
        <end position="430"/>
    </location>
</feature>
<feature type="region of interest" description="Disordered" evidence="1">
    <location>
        <begin position="454"/>
        <end position="481"/>
    </location>
</feature>
<feature type="compositionally biased region" description="Acidic residues" evidence="1">
    <location>
        <begin position="421"/>
        <end position="430"/>
    </location>
</feature>
<accession>A0A8J8P278</accession>
<dbReference type="SMART" id="SM00240">
    <property type="entry name" value="FHA"/>
    <property type="match status" value="1"/>
</dbReference>
<dbReference type="Proteomes" id="UP000785679">
    <property type="component" value="Unassembled WGS sequence"/>
</dbReference>
<dbReference type="CDD" id="cd00060">
    <property type="entry name" value="FHA"/>
    <property type="match status" value="1"/>
</dbReference>
<dbReference type="OrthoDB" id="325534at2759"/>
<protein>
    <recommendedName>
        <fullName evidence="2">FHA domain-containing protein</fullName>
    </recommendedName>
</protein>
<dbReference type="InterPro" id="IPR008984">
    <property type="entry name" value="SMAD_FHA_dom_sf"/>
</dbReference>
<evidence type="ECO:0000313" key="3">
    <source>
        <dbReference type="EMBL" id="TNV84520.1"/>
    </source>
</evidence>
<dbReference type="Pfam" id="PF00498">
    <property type="entry name" value="FHA"/>
    <property type="match status" value="1"/>
</dbReference>
<feature type="compositionally biased region" description="Polar residues" evidence="1">
    <location>
        <begin position="344"/>
        <end position="364"/>
    </location>
</feature>
<reference evidence="3" key="1">
    <citation type="submission" date="2019-06" db="EMBL/GenBank/DDBJ databases">
        <authorList>
            <person name="Zheng W."/>
        </authorList>
    </citation>
    <scope>NUCLEOTIDE SEQUENCE</scope>
    <source>
        <strain evidence="3">QDHG01</strain>
    </source>
</reference>
<evidence type="ECO:0000259" key="2">
    <source>
        <dbReference type="PROSITE" id="PS50006"/>
    </source>
</evidence>
<dbReference type="SUPFAM" id="SSF49879">
    <property type="entry name" value="SMAD/FHA domain"/>
    <property type="match status" value="1"/>
</dbReference>
<feature type="region of interest" description="Disordered" evidence="1">
    <location>
        <begin position="344"/>
        <end position="375"/>
    </location>
</feature>
<feature type="region of interest" description="Disordered" evidence="1">
    <location>
        <begin position="596"/>
        <end position="615"/>
    </location>
</feature>
<feature type="compositionally biased region" description="Basic and acidic residues" evidence="1">
    <location>
        <begin position="396"/>
        <end position="411"/>
    </location>
</feature>
<proteinExistence type="predicted"/>
<dbReference type="PANTHER" id="PTHR46210">
    <property type="entry name" value="FHA DOMAIN-CONTAINING PROTEIN"/>
    <property type="match status" value="1"/>
</dbReference>
<feature type="region of interest" description="Disordered" evidence="1">
    <location>
        <begin position="567"/>
        <end position="586"/>
    </location>
</feature>